<reference evidence="6" key="3">
    <citation type="submission" date="2015-06" db="UniProtKB">
        <authorList>
            <consortium name="EnsemblMetazoa"/>
        </authorList>
    </citation>
    <scope>IDENTIFICATION</scope>
</reference>
<comment type="caution">
    <text evidence="3">Lacks conserved residue(s) required for the propagation of feature annotation.</text>
</comment>
<evidence type="ECO:0000313" key="5">
    <source>
        <dbReference type="EMBL" id="ELU05633.1"/>
    </source>
</evidence>
<evidence type="ECO:0000256" key="2">
    <source>
        <dbReference type="ARBA" id="ARBA00023180"/>
    </source>
</evidence>
<evidence type="ECO:0000259" key="4">
    <source>
        <dbReference type="PROSITE" id="PS50287"/>
    </source>
</evidence>
<evidence type="ECO:0000256" key="1">
    <source>
        <dbReference type="ARBA" id="ARBA00023157"/>
    </source>
</evidence>
<keyword evidence="7" id="KW-1185">Reference proteome</keyword>
<feature type="domain" description="SRCR" evidence="4">
    <location>
        <begin position="1"/>
        <end position="91"/>
    </location>
</feature>
<evidence type="ECO:0000256" key="3">
    <source>
        <dbReference type="PROSITE-ProRule" id="PRU00196"/>
    </source>
</evidence>
<dbReference type="STRING" id="283909.R7UHS8"/>
<feature type="disulfide bond" evidence="3">
    <location>
        <begin position="60"/>
        <end position="70"/>
    </location>
</feature>
<proteinExistence type="predicted"/>
<reference evidence="7" key="1">
    <citation type="submission" date="2012-12" db="EMBL/GenBank/DDBJ databases">
        <authorList>
            <person name="Hellsten U."/>
            <person name="Grimwood J."/>
            <person name="Chapman J.A."/>
            <person name="Shapiro H."/>
            <person name="Aerts A."/>
            <person name="Otillar R.P."/>
            <person name="Terry A.Y."/>
            <person name="Boore J.L."/>
            <person name="Simakov O."/>
            <person name="Marletaz F."/>
            <person name="Cho S.-J."/>
            <person name="Edsinger-Gonzales E."/>
            <person name="Havlak P."/>
            <person name="Kuo D.-H."/>
            <person name="Larsson T."/>
            <person name="Lv J."/>
            <person name="Arendt D."/>
            <person name="Savage R."/>
            <person name="Osoegawa K."/>
            <person name="de Jong P."/>
            <person name="Lindberg D.R."/>
            <person name="Seaver E.C."/>
            <person name="Weisblat D.A."/>
            <person name="Putnam N.H."/>
            <person name="Grigoriev I.V."/>
            <person name="Rokhsar D.S."/>
        </authorList>
    </citation>
    <scope>NUCLEOTIDE SEQUENCE</scope>
    <source>
        <strain evidence="7">I ESC-2004</strain>
    </source>
</reference>
<dbReference type="GO" id="GO:0016020">
    <property type="term" value="C:membrane"/>
    <property type="evidence" value="ECO:0007669"/>
    <property type="project" value="InterPro"/>
</dbReference>
<dbReference type="PRINTS" id="PR00258">
    <property type="entry name" value="SPERACTRCPTR"/>
</dbReference>
<dbReference type="OrthoDB" id="10066015at2759"/>
<dbReference type="Pfam" id="PF00530">
    <property type="entry name" value="SRCR"/>
    <property type="match status" value="1"/>
</dbReference>
<dbReference type="InterPro" id="IPR001190">
    <property type="entry name" value="SRCR"/>
</dbReference>
<evidence type="ECO:0000313" key="7">
    <source>
        <dbReference type="Proteomes" id="UP000014760"/>
    </source>
</evidence>
<dbReference type="SMART" id="SM00202">
    <property type="entry name" value="SR"/>
    <property type="match status" value="1"/>
</dbReference>
<keyword evidence="2" id="KW-0325">Glycoprotein</keyword>
<dbReference type="Gene3D" id="3.10.250.10">
    <property type="entry name" value="SRCR-like domain"/>
    <property type="match status" value="1"/>
</dbReference>
<accession>R7UHS8</accession>
<dbReference type="HOGENOM" id="CLU_002555_6_1_1"/>
<protein>
    <recommendedName>
        <fullName evidence="4">SRCR domain-containing protein</fullName>
    </recommendedName>
</protein>
<evidence type="ECO:0000313" key="6">
    <source>
        <dbReference type="EnsemblMetazoa" id="CapteP145609"/>
    </source>
</evidence>
<gene>
    <name evidence="5" type="ORF">CAPTEDRAFT_145609</name>
</gene>
<dbReference type="PANTHER" id="PTHR48071">
    <property type="entry name" value="SRCR DOMAIN-CONTAINING PROTEIN"/>
    <property type="match status" value="1"/>
</dbReference>
<dbReference type="EnsemblMetazoa" id="CapteT145609">
    <property type="protein sequence ID" value="CapteP145609"/>
    <property type="gene ID" value="CapteG145609"/>
</dbReference>
<dbReference type="OMA" id="HESNCSH"/>
<dbReference type="EMBL" id="KB301364">
    <property type="protein sequence ID" value="ELU05633.1"/>
    <property type="molecule type" value="Genomic_DNA"/>
</dbReference>
<dbReference type="Proteomes" id="UP000014760">
    <property type="component" value="Unassembled WGS sequence"/>
</dbReference>
<dbReference type="PROSITE" id="PS50287">
    <property type="entry name" value="SRCR_2"/>
    <property type="match status" value="1"/>
</dbReference>
<dbReference type="PANTHER" id="PTHR48071:SF18">
    <property type="entry name" value="DELETED IN MALIGNANT BRAIN TUMORS 1 PROTEIN-RELATED"/>
    <property type="match status" value="1"/>
</dbReference>
<dbReference type="SUPFAM" id="SSF56487">
    <property type="entry name" value="SRCR-like"/>
    <property type="match status" value="1"/>
</dbReference>
<dbReference type="FunFam" id="3.10.250.10:FF:000011">
    <property type="entry name" value="Scavenger receptor class A member 5"/>
    <property type="match status" value="1"/>
</dbReference>
<dbReference type="InterPro" id="IPR036772">
    <property type="entry name" value="SRCR-like_dom_sf"/>
</dbReference>
<reference evidence="5 7" key="2">
    <citation type="journal article" date="2013" name="Nature">
        <title>Insights into bilaterian evolution from three spiralian genomes.</title>
        <authorList>
            <person name="Simakov O."/>
            <person name="Marletaz F."/>
            <person name="Cho S.J."/>
            <person name="Edsinger-Gonzales E."/>
            <person name="Havlak P."/>
            <person name="Hellsten U."/>
            <person name="Kuo D.H."/>
            <person name="Larsson T."/>
            <person name="Lv J."/>
            <person name="Arendt D."/>
            <person name="Savage R."/>
            <person name="Osoegawa K."/>
            <person name="de Jong P."/>
            <person name="Grimwood J."/>
            <person name="Chapman J.A."/>
            <person name="Shapiro H."/>
            <person name="Aerts A."/>
            <person name="Otillar R.P."/>
            <person name="Terry A.Y."/>
            <person name="Boore J.L."/>
            <person name="Grigoriev I.V."/>
            <person name="Lindberg D.R."/>
            <person name="Seaver E.C."/>
            <person name="Weisblat D.A."/>
            <person name="Putnam N.H."/>
            <person name="Rokhsar D.S."/>
        </authorList>
    </citation>
    <scope>NUCLEOTIDE SEQUENCE</scope>
    <source>
        <strain evidence="5 7">I ESC-2004</strain>
    </source>
</reference>
<name>R7UHS8_CAPTE</name>
<dbReference type="AlphaFoldDB" id="R7UHS8"/>
<keyword evidence="1 3" id="KW-1015">Disulfide bond</keyword>
<dbReference type="EMBL" id="AMQN01001302">
    <property type="status" value="NOT_ANNOTATED_CDS"/>
    <property type="molecule type" value="Genomic_DNA"/>
</dbReference>
<sequence length="91" mass="9843">MGGYVKVYYQGSYHTVCDDDWDDNDARVVCRNLGFSDGVAVCCAAYGSGYEAILLDNVRCTGSEANLAHCAHNGVYNENCSHSEDAGVLCY</sequence>
<organism evidence="5">
    <name type="scientific">Capitella teleta</name>
    <name type="common">Polychaete worm</name>
    <dbReference type="NCBI Taxonomy" id="283909"/>
    <lineage>
        <taxon>Eukaryota</taxon>
        <taxon>Metazoa</taxon>
        <taxon>Spiralia</taxon>
        <taxon>Lophotrochozoa</taxon>
        <taxon>Annelida</taxon>
        <taxon>Polychaeta</taxon>
        <taxon>Sedentaria</taxon>
        <taxon>Scolecida</taxon>
        <taxon>Capitellidae</taxon>
        <taxon>Capitella</taxon>
    </lineage>
</organism>